<keyword evidence="2" id="KW-0472">Membrane</keyword>
<evidence type="ECO:0000313" key="3">
    <source>
        <dbReference type="EMBL" id="KAK3330603.1"/>
    </source>
</evidence>
<evidence type="ECO:0008006" key="5">
    <source>
        <dbReference type="Google" id="ProtNLM"/>
    </source>
</evidence>
<evidence type="ECO:0000313" key="4">
    <source>
        <dbReference type="Proteomes" id="UP001283341"/>
    </source>
</evidence>
<reference evidence="3" key="2">
    <citation type="submission" date="2023-06" db="EMBL/GenBank/DDBJ databases">
        <authorList>
            <consortium name="Lawrence Berkeley National Laboratory"/>
            <person name="Haridas S."/>
            <person name="Hensen N."/>
            <person name="Bonometti L."/>
            <person name="Westerberg I."/>
            <person name="Brannstrom I.O."/>
            <person name="Guillou S."/>
            <person name="Cros-Aarteil S."/>
            <person name="Calhoun S."/>
            <person name="Kuo A."/>
            <person name="Mondo S."/>
            <person name="Pangilinan J."/>
            <person name="Riley R."/>
            <person name="Labutti K."/>
            <person name="Andreopoulos B."/>
            <person name="Lipzen A."/>
            <person name="Chen C."/>
            <person name="Yanf M."/>
            <person name="Daum C."/>
            <person name="Ng V."/>
            <person name="Clum A."/>
            <person name="Steindorff A."/>
            <person name="Ohm R."/>
            <person name="Martin F."/>
            <person name="Silar P."/>
            <person name="Natvig D."/>
            <person name="Lalanne C."/>
            <person name="Gautier V."/>
            <person name="Ament-Velasquez S.L."/>
            <person name="Kruys A."/>
            <person name="Hutchinson M.I."/>
            <person name="Powell A.J."/>
            <person name="Barry K."/>
            <person name="Miller A.N."/>
            <person name="Grigoriev I.V."/>
            <person name="Debuchy R."/>
            <person name="Gladieux P."/>
            <person name="Thoren M.H."/>
            <person name="Johannesson H."/>
        </authorList>
    </citation>
    <scope>NUCLEOTIDE SEQUENCE</scope>
    <source>
        <strain evidence="3">CBS 118394</strain>
    </source>
</reference>
<keyword evidence="2" id="KW-1133">Transmembrane helix</keyword>
<feature type="region of interest" description="Disordered" evidence="1">
    <location>
        <begin position="165"/>
        <end position="185"/>
    </location>
</feature>
<feature type="region of interest" description="Disordered" evidence="1">
    <location>
        <begin position="495"/>
        <end position="520"/>
    </location>
</feature>
<evidence type="ECO:0000256" key="1">
    <source>
        <dbReference type="SAM" id="MobiDB-lite"/>
    </source>
</evidence>
<reference evidence="3" key="1">
    <citation type="journal article" date="2023" name="Mol. Phylogenet. Evol.">
        <title>Genome-scale phylogeny and comparative genomics of the fungal order Sordariales.</title>
        <authorList>
            <person name="Hensen N."/>
            <person name="Bonometti L."/>
            <person name="Westerberg I."/>
            <person name="Brannstrom I.O."/>
            <person name="Guillou S."/>
            <person name="Cros-Aarteil S."/>
            <person name="Calhoun S."/>
            <person name="Haridas S."/>
            <person name="Kuo A."/>
            <person name="Mondo S."/>
            <person name="Pangilinan J."/>
            <person name="Riley R."/>
            <person name="LaButti K."/>
            <person name="Andreopoulos B."/>
            <person name="Lipzen A."/>
            <person name="Chen C."/>
            <person name="Yan M."/>
            <person name="Daum C."/>
            <person name="Ng V."/>
            <person name="Clum A."/>
            <person name="Steindorff A."/>
            <person name="Ohm R.A."/>
            <person name="Martin F."/>
            <person name="Silar P."/>
            <person name="Natvig D.O."/>
            <person name="Lalanne C."/>
            <person name="Gautier V."/>
            <person name="Ament-Velasquez S.L."/>
            <person name="Kruys A."/>
            <person name="Hutchinson M.I."/>
            <person name="Powell A.J."/>
            <person name="Barry K."/>
            <person name="Miller A.N."/>
            <person name="Grigoriev I.V."/>
            <person name="Debuchy R."/>
            <person name="Gladieux P."/>
            <person name="Hiltunen Thoren M."/>
            <person name="Johannesson H."/>
        </authorList>
    </citation>
    <scope>NUCLEOTIDE SEQUENCE</scope>
    <source>
        <strain evidence="3">CBS 118394</strain>
    </source>
</reference>
<dbReference type="AlphaFoldDB" id="A0AAE0MG87"/>
<dbReference type="EMBL" id="JAUEDM010000001">
    <property type="protein sequence ID" value="KAK3330603.1"/>
    <property type="molecule type" value="Genomic_DNA"/>
</dbReference>
<feature type="transmembrane region" description="Helical" evidence="2">
    <location>
        <begin position="82"/>
        <end position="104"/>
    </location>
</feature>
<feature type="compositionally biased region" description="Basic and acidic residues" evidence="1">
    <location>
        <begin position="495"/>
        <end position="507"/>
    </location>
</feature>
<protein>
    <recommendedName>
        <fullName evidence="5">MFS maltose permease</fullName>
    </recommendedName>
</protein>
<name>A0AAE0MG87_9PEZI</name>
<feature type="region of interest" description="Disordered" evidence="1">
    <location>
        <begin position="222"/>
        <end position="246"/>
    </location>
</feature>
<organism evidence="3 4">
    <name type="scientific">Apodospora peruviana</name>
    <dbReference type="NCBI Taxonomy" id="516989"/>
    <lineage>
        <taxon>Eukaryota</taxon>
        <taxon>Fungi</taxon>
        <taxon>Dikarya</taxon>
        <taxon>Ascomycota</taxon>
        <taxon>Pezizomycotina</taxon>
        <taxon>Sordariomycetes</taxon>
        <taxon>Sordariomycetidae</taxon>
        <taxon>Sordariales</taxon>
        <taxon>Lasiosphaeriaceae</taxon>
        <taxon>Apodospora</taxon>
    </lineage>
</organism>
<evidence type="ECO:0000256" key="2">
    <source>
        <dbReference type="SAM" id="Phobius"/>
    </source>
</evidence>
<proteinExistence type="predicted"/>
<accession>A0AAE0MG87</accession>
<gene>
    <name evidence="3" type="ORF">B0H66DRAFT_69073</name>
</gene>
<sequence length="574" mass="63629">MSPRLLLLRRALVRPSRSTPSLSPLASSLLVRTFAHSTALRSNIRTRPQLPFLSSPTTTSCGTRVRYLTTERKAKIKYDIKLGVKYTGYIWIAFGCLSLIAFVVKQESLERQFPTPHEWTFVTRMRFRYTQDELNLNENRYVVDWVRVVQWIKHVVTRLEDPNIDGQGVRDASPDRPPGTKDISAMPEPWRRGYYEAMMLYAKAAENVDGWVVDRTRNEAFPGDTVVGPSNPNPAPLSPGTRGQPKEEDCEIAFESPNDIYLRILSTEGWTSRQRLEASLAYASWLEFKGITGPASIVYEDAVNQTASEQRSSPVDFKTWTLDDSAGLPSGNLLSALTAYAEFRGRHGDVSAALPIFVSILKARRSLPAPDPNLVQNVRGSRSKAGPLAMITSLLGPPAYPSPPDDGTAPPVRDAKEMCEEAALSLHIGEIIYTSQTASREEGLSWTREAVDMAEEQLHKLKSSKTDRPAQHTCRDCLTAGLSNWQTMVARLAREEAAKKEEAERPSTETAGTTTSGGGWFGLWGGAGESAVKKEDLSRWAAEEKVIQERERRAKDLLEELEAPASGFGALFSA</sequence>
<keyword evidence="2" id="KW-0812">Transmembrane</keyword>
<dbReference type="Proteomes" id="UP001283341">
    <property type="component" value="Unassembled WGS sequence"/>
</dbReference>
<comment type="caution">
    <text evidence="3">The sequence shown here is derived from an EMBL/GenBank/DDBJ whole genome shotgun (WGS) entry which is preliminary data.</text>
</comment>
<keyword evidence="4" id="KW-1185">Reference proteome</keyword>